<dbReference type="RefSeq" id="WP_147290958.1">
    <property type="nucleotide sequence ID" value="NZ_JACHWW010000001.1"/>
</dbReference>
<sequence length="151" mass="16502">MSHRLALTVALAFAFALTACADSKLGEKGEVSVAKVIDNINRWDGHIYRIHGWLGTCEGLDCAIYETHNDAQTAADGDVSSDAWERAMDRRLSIASLGDFDNRAAPLQFEEVELIALVSAECRGWNGGCTDRAPDLYPFDITSINPQNQAE</sequence>
<protein>
    <recommendedName>
        <fullName evidence="4">Lipoprotein</fullName>
    </recommendedName>
</protein>
<dbReference type="EMBL" id="QRBB01000001">
    <property type="protein sequence ID" value="RDS76278.1"/>
    <property type="molecule type" value="Genomic_DNA"/>
</dbReference>
<dbReference type="AlphaFoldDB" id="A0A395LH83"/>
<reference evidence="2 3" key="1">
    <citation type="submission" date="2018-07" db="EMBL/GenBank/DDBJ databases">
        <title>Erythrobacter nanhaiensis sp. nov., a novel member of the genus Erythrobacter isolated from the South China Sea.</title>
        <authorList>
            <person name="Chen X."/>
            <person name="Liu J."/>
        </authorList>
    </citation>
    <scope>NUCLEOTIDE SEQUENCE [LARGE SCALE GENOMIC DNA]</scope>
    <source>
        <strain evidence="2 3">S-5</strain>
    </source>
</reference>
<name>A0A395LH83_9SPHN</name>
<evidence type="ECO:0000313" key="3">
    <source>
        <dbReference type="Proteomes" id="UP000254101"/>
    </source>
</evidence>
<organism evidence="2 3">
    <name type="scientific">Alteriqipengyuania lutimaris</name>
    <dbReference type="NCBI Taxonomy" id="1538146"/>
    <lineage>
        <taxon>Bacteria</taxon>
        <taxon>Pseudomonadati</taxon>
        <taxon>Pseudomonadota</taxon>
        <taxon>Alphaproteobacteria</taxon>
        <taxon>Sphingomonadales</taxon>
        <taxon>Erythrobacteraceae</taxon>
        <taxon>Alteriqipengyuania</taxon>
    </lineage>
</organism>
<dbReference type="OrthoDB" id="7605622at2"/>
<dbReference type="Proteomes" id="UP000254101">
    <property type="component" value="Unassembled WGS sequence"/>
</dbReference>
<proteinExistence type="predicted"/>
<keyword evidence="3" id="KW-1185">Reference proteome</keyword>
<keyword evidence="1" id="KW-0732">Signal</keyword>
<feature type="chain" id="PRO_5017200540" description="Lipoprotein" evidence="1">
    <location>
        <begin position="22"/>
        <end position="151"/>
    </location>
</feature>
<gene>
    <name evidence="2" type="ORF">DL238_00700</name>
</gene>
<evidence type="ECO:0008006" key="4">
    <source>
        <dbReference type="Google" id="ProtNLM"/>
    </source>
</evidence>
<accession>A0A395LH83</accession>
<evidence type="ECO:0000256" key="1">
    <source>
        <dbReference type="SAM" id="SignalP"/>
    </source>
</evidence>
<comment type="caution">
    <text evidence="2">The sequence shown here is derived from an EMBL/GenBank/DDBJ whole genome shotgun (WGS) entry which is preliminary data.</text>
</comment>
<feature type="signal peptide" evidence="1">
    <location>
        <begin position="1"/>
        <end position="21"/>
    </location>
</feature>
<dbReference type="PROSITE" id="PS51257">
    <property type="entry name" value="PROKAR_LIPOPROTEIN"/>
    <property type="match status" value="1"/>
</dbReference>
<evidence type="ECO:0000313" key="2">
    <source>
        <dbReference type="EMBL" id="RDS76278.1"/>
    </source>
</evidence>